<protein>
    <submittedName>
        <fullName evidence="1">Uncharacterized protein</fullName>
    </submittedName>
</protein>
<name>W1NXN8_AMBTC</name>
<sequence>MGFSPELVDKLIKEHGDEDSDSLLETLLTYSVSDIDLSMMSMESDINFIS</sequence>
<dbReference type="Proteomes" id="UP000017836">
    <property type="component" value="Unassembled WGS sequence"/>
</dbReference>
<organism evidence="1 2">
    <name type="scientific">Amborella trichopoda</name>
    <dbReference type="NCBI Taxonomy" id="13333"/>
    <lineage>
        <taxon>Eukaryota</taxon>
        <taxon>Viridiplantae</taxon>
        <taxon>Streptophyta</taxon>
        <taxon>Embryophyta</taxon>
        <taxon>Tracheophyta</taxon>
        <taxon>Spermatophyta</taxon>
        <taxon>Magnoliopsida</taxon>
        <taxon>Amborellales</taxon>
        <taxon>Amborellaceae</taxon>
        <taxon>Amborella</taxon>
    </lineage>
</organism>
<reference evidence="2" key="1">
    <citation type="journal article" date="2013" name="Science">
        <title>The Amborella genome and the evolution of flowering plants.</title>
        <authorList>
            <consortium name="Amborella Genome Project"/>
        </authorList>
    </citation>
    <scope>NUCLEOTIDE SEQUENCE [LARGE SCALE GENOMIC DNA]</scope>
</reference>
<dbReference type="AlphaFoldDB" id="W1NXN8"/>
<dbReference type="Gramene" id="ERN02377">
    <property type="protein sequence ID" value="ERN02377"/>
    <property type="gene ID" value="AMTR_s00096p00095000"/>
</dbReference>
<dbReference type="EMBL" id="KI394634">
    <property type="protein sequence ID" value="ERN02377.1"/>
    <property type="molecule type" value="Genomic_DNA"/>
</dbReference>
<evidence type="ECO:0000313" key="1">
    <source>
        <dbReference type="EMBL" id="ERN02377.1"/>
    </source>
</evidence>
<gene>
    <name evidence="1" type="ORF">AMTR_s00096p00095000</name>
</gene>
<keyword evidence="2" id="KW-1185">Reference proteome</keyword>
<accession>W1NXN8</accession>
<evidence type="ECO:0000313" key="2">
    <source>
        <dbReference type="Proteomes" id="UP000017836"/>
    </source>
</evidence>
<proteinExistence type="predicted"/>
<dbReference type="HOGENOM" id="CLU_3127013_0_0_1"/>